<feature type="transmembrane region" description="Helical" evidence="6">
    <location>
        <begin position="267"/>
        <end position="292"/>
    </location>
</feature>
<feature type="region of interest" description="Disordered" evidence="7">
    <location>
        <begin position="102"/>
        <end position="184"/>
    </location>
</feature>
<evidence type="ECO:0000313" key="9">
    <source>
        <dbReference type="EMBL" id="KAG8190494.1"/>
    </source>
</evidence>
<evidence type="ECO:0000256" key="3">
    <source>
        <dbReference type="ARBA" id="ARBA00022824"/>
    </source>
</evidence>
<gene>
    <name evidence="9" type="ORF">JTE90_006668</name>
</gene>
<feature type="transmembrane region" description="Helical" evidence="6">
    <location>
        <begin position="365"/>
        <end position="393"/>
    </location>
</feature>
<dbReference type="InterPro" id="IPR046964">
    <property type="entry name" value="RTN1-4"/>
</dbReference>
<dbReference type="Proteomes" id="UP000827092">
    <property type="component" value="Unassembled WGS sequence"/>
</dbReference>
<dbReference type="Pfam" id="PF02453">
    <property type="entry name" value="Reticulon"/>
    <property type="match status" value="1"/>
</dbReference>
<feature type="compositionally biased region" description="Basic and acidic residues" evidence="7">
    <location>
        <begin position="164"/>
        <end position="184"/>
    </location>
</feature>
<dbReference type="Gene3D" id="1.20.5.2480">
    <property type="match status" value="1"/>
</dbReference>
<protein>
    <recommendedName>
        <fullName evidence="6">Reticulon-like protein</fullName>
    </recommendedName>
</protein>
<evidence type="ECO:0000259" key="8">
    <source>
        <dbReference type="PROSITE" id="PS50845"/>
    </source>
</evidence>
<dbReference type="PROSITE" id="PS50845">
    <property type="entry name" value="RETICULON"/>
    <property type="match status" value="1"/>
</dbReference>
<dbReference type="PANTHER" id="PTHR45799:SF2">
    <property type="entry name" value="RETICULON-LIKE PROTEIN"/>
    <property type="match status" value="1"/>
</dbReference>
<evidence type="ECO:0000256" key="5">
    <source>
        <dbReference type="ARBA" id="ARBA00023136"/>
    </source>
</evidence>
<dbReference type="EMBL" id="JAFNEN010000182">
    <property type="protein sequence ID" value="KAG8190494.1"/>
    <property type="molecule type" value="Genomic_DNA"/>
</dbReference>
<evidence type="ECO:0000256" key="7">
    <source>
        <dbReference type="SAM" id="MobiDB-lite"/>
    </source>
</evidence>
<dbReference type="AlphaFoldDB" id="A0AAV6V3M3"/>
<proteinExistence type="predicted"/>
<evidence type="ECO:0000256" key="2">
    <source>
        <dbReference type="ARBA" id="ARBA00022692"/>
    </source>
</evidence>
<keyword evidence="4 6" id="KW-1133">Transmembrane helix</keyword>
<sequence>MEEIKDFYSKEADFPTEMSKNDSPLLDMESFETLESSINAASGFGGDLAPEKPKTVDDFEDFPAKLTSTTRPLVTSSEEDISPASNLLDYVNVGPDSSLIDIGADTRVEDSFRDPVPPESSQQRGDDQLLIGSEPFQGGPFSYTQQSAATVVESDSSDYSPVPTRKEPLPKSQDPKIVSEEREADFEKENYEAEVVRRAYEPAAQPVKPEVAMEAEKVGNGSENNAECECPFSPGAWFNPEKLHPELAKYVYWQDPKKSGIALGASLILLFSFKFCSVISVAAYLTLALLIVTVSFRIYKNVLQAVQKSNEGHPFKEYLEMDIALSQDKVGQTVETLISHVNCVSSKLRSLILVEDLVDTIKLGVLAWCMTYIGAWFNGLTLVILAVVSMFTLPKVYETNKAQIDTYADIVRTKGKEVIEMVNAKMPMGKKKKDQ</sequence>
<evidence type="ECO:0000313" key="10">
    <source>
        <dbReference type="Proteomes" id="UP000827092"/>
    </source>
</evidence>
<reference evidence="9 10" key="1">
    <citation type="journal article" date="2022" name="Nat. Ecol. Evol.">
        <title>A masculinizing supergene underlies an exaggerated male reproductive morph in a spider.</title>
        <authorList>
            <person name="Hendrickx F."/>
            <person name="De Corte Z."/>
            <person name="Sonet G."/>
            <person name="Van Belleghem S.M."/>
            <person name="Kostlbacher S."/>
            <person name="Vangestel C."/>
        </authorList>
    </citation>
    <scope>NUCLEOTIDE SEQUENCE [LARGE SCALE GENOMIC DNA]</scope>
    <source>
        <strain evidence="9">W744_W776</strain>
    </source>
</reference>
<keyword evidence="5 6" id="KW-0472">Membrane</keyword>
<keyword evidence="2 6" id="KW-0812">Transmembrane</keyword>
<name>A0AAV6V3M3_9ARAC</name>
<dbReference type="PANTHER" id="PTHR45799">
    <property type="entry name" value="RETICULON-LIKE PROTEIN"/>
    <property type="match status" value="1"/>
</dbReference>
<evidence type="ECO:0000256" key="1">
    <source>
        <dbReference type="ARBA" id="ARBA00004477"/>
    </source>
</evidence>
<organism evidence="9 10">
    <name type="scientific">Oedothorax gibbosus</name>
    <dbReference type="NCBI Taxonomy" id="931172"/>
    <lineage>
        <taxon>Eukaryota</taxon>
        <taxon>Metazoa</taxon>
        <taxon>Ecdysozoa</taxon>
        <taxon>Arthropoda</taxon>
        <taxon>Chelicerata</taxon>
        <taxon>Arachnida</taxon>
        <taxon>Araneae</taxon>
        <taxon>Araneomorphae</taxon>
        <taxon>Entelegynae</taxon>
        <taxon>Araneoidea</taxon>
        <taxon>Linyphiidae</taxon>
        <taxon>Erigoninae</taxon>
        <taxon>Oedothorax</taxon>
    </lineage>
</organism>
<keyword evidence="3 6" id="KW-0256">Endoplasmic reticulum</keyword>
<dbReference type="GO" id="GO:0005789">
    <property type="term" value="C:endoplasmic reticulum membrane"/>
    <property type="evidence" value="ECO:0007669"/>
    <property type="project" value="UniProtKB-SubCell"/>
</dbReference>
<dbReference type="InterPro" id="IPR003388">
    <property type="entry name" value="Reticulon"/>
</dbReference>
<evidence type="ECO:0000256" key="6">
    <source>
        <dbReference type="RuleBase" id="RU363132"/>
    </source>
</evidence>
<feature type="domain" description="Reticulon" evidence="8">
    <location>
        <begin position="247"/>
        <end position="435"/>
    </location>
</feature>
<comment type="subcellular location">
    <subcellularLocation>
        <location evidence="1 6">Endoplasmic reticulum membrane</location>
        <topology evidence="1 6">Multi-pass membrane protein</topology>
    </subcellularLocation>
</comment>
<keyword evidence="10" id="KW-1185">Reference proteome</keyword>
<evidence type="ECO:0000256" key="4">
    <source>
        <dbReference type="ARBA" id="ARBA00022989"/>
    </source>
</evidence>
<accession>A0AAV6V3M3</accession>
<comment type="caution">
    <text evidence="9">The sequence shown here is derived from an EMBL/GenBank/DDBJ whole genome shotgun (WGS) entry which is preliminary data.</text>
</comment>
<feature type="compositionally biased region" description="Polar residues" evidence="7">
    <location>
        <begin position="142"/>
        <end position="159"/>
    </location>
</feature>
<dbReference type="GO" id="GO:0030424">
    <property type="term" value="C:axon"/>
    <property type="evidence" value="ECO:0007669"/>
    <property type="project" value="TreeGrafter"/>
</dbReference>
<feature type="compositionally biased region" description="Basic and acidic residues" evidence="7">
    <location>
        <begin position="104"/>
        <end position="113"/>
    </location>
</feature>